<feature type="compositionally biased region" description="Pro residues" evidence="1">
    <location>
        <begin position="96"/>
        <end position="108"/>
    </location>
</feature>
<dbReference type="AlphaFoldDB" id="A0A699SXE0"/>
<accession>A0A699SXE0</accession>
<evidence type="ECO:0000256" key="1">
    <source>
        <dbReference type="SAM" id="MobiDB-lite"/>
    </source>
</evidence>
<sequence length="108" mass="11890">LVRNVESPSKFYMYPRLLQLMINAQVGDLSSHTTKYQSPALTQKVFANIRRVGKGFFGVDTLLFDGMLVPHQVQYEVVDAAEDEDAANDISAKPTLPSPTPATTPPPQ</sequence>
<name>A0A699SXE0_TANCI</name>
<comment type="caution">
    <text evidence="2">The sequence shown here is derived from an EMBL/GenBank/DDBJ whole genome shotgun (WGS) entry which is preliminary data.</text>
</comment>
<reference evidence="2" key="1">
    <citation type="journal article" date="2019" name="Sci. Rep.">
        <title>Draft genome of Tanacetum cinerariifolium, the natural source of mosquito coil.</title>
        <authorList>
            <person name="Yamashiro T."/>
            <person name="Shiraishi A."/>
            <person name="Satake H."/>
            <person name="Nakayama K."/>
        </authorList>
    </citation>
    <scope>NUCLEOTIDE SEQUENCE</scope>
</reference>
<protein>
    <submittedName>
        <fullName evidence="2">Uncharacterized protein</fullName>
    </submittedName>
</protein>
<dbReference type="EMBL" id="BKCJ011195018">
    <property type="protein sequence ID" value="GFD01991.1"/>
    <property type="molecule type" value="Genomic_DNA"/>
</dbReference>
<feature type="non-terminal residue" evidence="2">
    <location>
        <position position="1"/>
    </location>
</feature>
<proteinExistence type="predicted"/>
<evidence type="ECO:0000313" key="2">
    <source>
        <dbReference type="EMBL" id="GFD01991.1"/>
    </source>
</evidence>
<gene>
    <name evidence="2" type="ORF">Tci_873960</name>
</gene>
<feature type="region of interest" description="Disordered" evidence="1">
    <location>
        <begin position="84"/>
        <end position="108"/>
    </location>
</feature>
<organism evidence="2">
    <name type="scientific">Tanacetum cinerariifolium</name>
    <name type="common">Dalmatian daisy</name>
    <name type="synonym">Chrysanthemum cinerariifolium</name>
    <dbReference type="NCBI Taxonomy" id="118510"/>
    <lineage>
        <taxon>Eukaryota</taxon>
        <taxon>Viridiplantae</taxon>
        <taxon>Streptophyta</taxon>
        <taxon>Embryophyta</taxon>
        <taxon>Tracheophyta</taxon>
        <taxon>Spermatophyta</taxon>
        <taxon>Magnoliopsida</taxon>
        <taxon>eudicotyledons</taxon>
        <taxon>Gunneridae</taxon>
        <taxon>Pentapetalae</taxon>
        <taxon>asterids</taxon>
        <taxon>campanulids</taxon>
        <taxon>Asterales</taxon>
        <taxon>Asteraceae</taxon>
        <taxon>Asteroideae</taxon>
        <taxon>Anthemideae</taxon>
        <taxon>Anthemidinae</taxon>
        <taxon>Tanacetum</taxon>
    </lineage>
</organism>